<evidence type="ECO:0008006" key="3">
    <source>
        <dbReference type="Google" id="ProtNLM"/>
    </source>
</evidence>
<protein>
    <recommendedName>
        <fullName evidence="3">Lipoprotein</fullName>
    </recommendedName>
</protein>
<reference evidence="1 2" key="1">
    <citation type="submission" date="2020-03" db="EMBL/GenBank/DDBJ databases">
        <title>Hydrogenophaga sp. nov. isolated from cyanobacterial mat.</title>
        <authorList>
            <person name="Thorat V."/>
            <person name="Kirdat K."/>
            <person name="Tiwarekar B."/>
            <person name="Costa E.D."/>
            <person name="Yadav A."/>
        </authorList>
    </citation>
    <scope>NUCLEOTIDE SEQUENCE [LARGE SCALE GENOMIC DNA]</scope>
    <source>
        <strain evidence="1 2">BA0156</strain>
    </source>
</reference>
<dbReference type="EMBL" id="CP049989">
    <property type="protein sequence ID" value="QIM53765.1"/>
    <property type="molecule type" value="Genomic_DNA"/>
</dbReference>
<evidence type="ECO:0000313" key="1">
    <source>
        <dbReference type="EMBL" id="QIM53765.1"/>
    </source>
</evidence>
<organism evidence="1 2">
    <name type="scientific">Hydrogenophaga crocea</name>
    <dbReference type="NCBI Taxonomy" id="2716225"/>
    <lineage>
        <taxon>Bacteria</taxon>
        <taxon>Pseudomonadati</taxon>
        <taxon>Pseudomonadota</taxon>
        <taxon>Betaproteobacteria</taxon>
        <taxon>Burkholderiales</taxon>
        <taxon>Comamonadaceae</taxon>
        <taxon>Hydrogenophaga</taxon>
    </lineage>
</organism>
<sequence>MSLAFSRSHGPLTLALAGCAHVDTPTTPERKVEADTQRCVRSRVWNDPDHDGWQKGRS</sequence>
<proteinExistence type="predicted"/>
<dbReference type="AlphaFoldDB" id="A0A6G8IL79"/>
<dbReference type="PROSITE" id="PS51257">
    <property type="entry name" value="PROKAR_LIPOPROTEIN"/>
    <property type="match status" value="1"/>
</dbReference>
<evidence type="ECO:0000313" key="2">
    <source>
        <dbReference type="Proteomes" id="UP000503162"/>
    </source>
</evidence>
<name>A0A6G8IL79_9BURK</name>
<dbReference type="RefSeq" id="WP_166229090.1">
    <property type="nucleotide sequence ID" value="NZ_CP049989.1"/>
</dbReference>
<accession>A0A6G8IL79</accession>
<dbReference type="KEGG" id="hcz:G9Q37_17180"/>
<gene>
    <name evidence="1" type="ORF">G9Q37_17180</name>
</gene>
<dbReference type="Proteomes" id="UP000503162">
    <property type="component" value="Chromosome"/>
</dbReference>
<keyword evidence="2" id="KW-1185">Reference proteome</keyword>